<feature type="compositionally biased region" description="Polar residues" evidence="1">
    <location>
        <begin position="602"/>
        <end position="611"/>
    </location>
</feature>
<sequence length="958" mass="108345">MARRRDASTPQPDAVLGALGALTPVSTHRGSRGGAPPPPTSTSGLSPDSHYRGRPGPPLRARLETIRTFLADEDVGRCATWAKQFDEISEYLEWLHADDDAKQLDNAPPETRALFNEVVAMALTHRVFESHKHGIVPFEVPPPPTIPRRSTRLDWAVQTKNWPGPSLEPAVLKLDLPRPQYPRPAQPVNTMSSSKADQSFTRDTYQFWEGDGSKEADNLAVVEAQTFAEFEAEGRIDGVRRDANDTGPIVLPDENGTRVHPGDEKGWAKEHGARRVALQSMLRRFNASEQRQLPFSFGRVTLPLAAGVLEEAREGPRRPQWDAPSLPREQMPAQLENQPYLVAYQRYLSELKDVRKAALRSFQNKHHSKFGRASLPKSLVAGGPYIWRELDWQDQVDEDLLRQCRAALSALKDANRRTPRKLLRDTIALAEVGLSGELHNHEVPPEVKLHPEEQEEIELHDGERKNAPRFLSAKDVSWIKYLATDSWTNALEPNTPKDKYRLFLIFAARVKKLLNDRNPNSLFGTADTQVTIEQLLEVLNAGVGNSAVDKVEFGPFDAVAWLTRLGNTGHVLFHRDISCYGVISRPRYENHPEDRVEDSRRPQSTIGTAGDNQHYPRASASVVAFFKALGYRLGYTIYLLDWARKESGPSRRPHASTLEKDIRNWGGSFSSDVKAGLIERLKKIDPNANIDADTVIPWVREKIIDEISANDTMLAPGREKSFRGSDGKERKVFVRDHNWEWASEQVRQRKVPRFMDVNRWPQGHGYLSSDEKQAYDPDSRLDPANNYDPSALDPIEQRFRRPRLKRYGEDRDLVQFRAGRPVFPIGDTRHQQRVIEEYMTDMAHEAIGLPRKQSWGAVFRAFTRPLKRLFPFQDEDDDSPLEHPPLKSVKLSRVPKSWSPEEEALKEAARQEEARARARLDDDMDIDDAAPDGYDDLGLDDEDDGDDGGNNSPGTIIL</sequence>
<reference evidence="2" key="1">
    <citation type="submission" date="2023-06" db="EMBL/GenBank/DDBJ databases">
        <title>Genome-scale phylogeny and comparative genomics of the fungal order Sordariales.</title>
        <authorList>
            <consortium name="Lawrence Berkeley National Laboratory"/>
            <person name="Hensen N."/>
            <person name="Bonometti L."/>
            <person name="Westerberg I."/>
            <person name="Brannstrom I.O."/>
            <person name="Guillou S."/>
            <person name="Cros-Aarteil S."/>
            <person name="Calhoun S."/>
            <person name="Haridas S."/>
            <person name="Kuo A."/>
            <person name="Mondo S."/>
            <person name="Pangilinan J."/>
            <person name="Riley R."/>
            <person name="Labutti K."/>
            <person name="Andreopoulos B."/>
            <person name="Lipzen A."/>
            <person name="Chen C."/>
            <person name="Yanf M."/>
            <person name="Daum C."/>
            <person name="Ng V."/>
            <person name="Clum A."/>
            <person name="Steindorff A."/>
            <person name="Ohm R."/>
            <person name="Martin F."/>
            <person name="Silar P."/>
            <person name="Natvig D."/>
            <person name="Lalanne C."/>
            <person name="Gautier V."/>
            <person name="Ament-Velasquez S.L."/>
            <person name="Kruys A."/>
            <person name="Hutchinson M.I."/>
            <person name="Powell A.J."/>
            <person name="Barry K."/>
            <person name="Miller A.N."/>
            <person name="Grigoriev I.V."/>
            <person name="Debuchy R."/>
            <person name="Gladieux P."/>
            <person name="Thoren M.H."/>
            <person name="Johannesson H."/>
        </authorList>
    </citation>
    <scope>NUCLEOTIDE SEQUENCE</scope>
    <source>
        <strain evidence="2">CBS 606.72</strain>
    </source>
</reference>
<protein>
    <submittedName>
        <fullName evidence="2">Uncharacterized protein</fullName>
    </submittedName>
</protein>
<feature type="compositionally biased region" description="Basic and acidic residues" evidence="1">
    <location>
        <begin position="903"/>
        <end position="921"/>
    </location>
</feature>
<dbReference type="EMBL" id="JAULSU010000001">
    <property type="protein sequence ID" value="KAK0631776.1"/>
    <property type="molecule type" value="Genomic_DNA"/>
</dbReference>
<dbReference type="AlphaFoldDB" id="A0AA40CAN9"/>
<name>A0AA40CAN9_9PEZI</name>
<feature type="region of interest" description="Disordered" evidence="1">
    <location>
        <begin position="590"/>
        <end position="613"/>
    </location>
</feature>
<evidence type="ECO:0000313" key="2">
    <source>
        <dbReference type="EMBL" id="KAK0631776.1"/>
    </source>
</evidence>
<evidence type="ECO:0000313" key="3">
    <source>
        <dbReference type="Proteomes" id="UP001175000"/>
    </source>
</evidence>
<evidence type="ECO:0000256" key="1">
    <source>
        <dbReference type="SAM" id="MobiDB-lite"/>
    </source>
</evidence>
<comment type="caution">
    <text evidence="2">The sequence shown here is derived from an EMBL/GenBank/DDBJ whole genome shotgun (WGS) entry which is preliminary data.</text>
</comment>
<organism evidence="2 3">
    <name type="scientific">Immersiella caudata</name>
    <dbReference type="NCBI Taxonomy" id="314043"/>
    <lineage>
        <taxon>Eukaryota</taxon>
        <taxon>Fungi</taxon>
        <taxon>Dikarya</taxon>
        <taxon>Ascomycota</taxon>
        <taxon>Pezizomycotina</taxon>
        <taxon>Sordariomycetes</taxon>
        <taxon>Sordariomycetidae</taxon>
        <taxon>Sordariales</taxon>
        <taxon>Lasiosphaeriaceae</taxon>
        <taxon>Immersiella</taxon>
    </lineage>
</organism>
<dbReference type="Proteomes" id="UP001175000">
    <property type="component" value="Unassembled WGS sequence"/>
</dbReference>
<feature type="compositionally biased region" description="Basic and acidic residues" evidence="1">
    <location>
        <begin position="769"/>
        <end position="781"/>
    </location>
</feature>
<feature type="region of interest" description="Disordered" evidence="1">
    <location>
        <begin position="239"/>
        <end position="265"/>
    </location>
</feature>
<proteinExistence type="predicted"/>
<feature type="region of interest" description="Disordered" evidence="1">
    <location>
        <begin position="1"/>
        <end position="58"/>
    </location>
</feature>
<feature type="compositionally biased region" description="Polar residues" evidence="1">
    <location>
        <begin position="949"/>
        <end position="958"/>
    </location>
</feature>
<keyword evidence="3" id="KW-1185">Reference proteome</keyword>
<accession>A0AA40CAN9</accession>
<gene>
    <name evidence="2" type="ORF">B0T14DRAFT_415933</name>
</gene>
<feature type="region of interest" description="Disordered" evidence="1">
    <location>
        <begin position="765"/>
        <end position="792"/>
    </location>
</feature>
<feature type="region of interest" description="Disordered" evidence="1">
    <location>
        <begin position="872"/>
        <end position="958"/>
    </location>
</feature>
<feature type="compositionally biased region" description="Acidic residues" evidence="1">
    <location>
        <begin position="922"/>
        <end position="947"/>
    </location>
</feature>
<feature type="compositionally biased region" description="Basic and acidic residues" evidence="1">
    <location>
        <begin position="590"/>
        <end position="601"/>
    </location>
</feature>
<feature type="compositionally biased region" description="Basic and acidic residues" evidence="1">
    <location>
        <begin position="255"/>
        <end position="265"/>
    </location>
</feature>